<proteinExistence type="predicted"/>
<accession>A0AAV3U0H2</accession>
<reference evidence="2" key="1">
    <citation type="journal article" date="2019" name="Int. J. Syst. Evol. Microbiol.">
        <title>The Global Catalogue of Microorganisms (GCM) 10K type strain sequencing project: providing services to taxonomists for standard genome sequencing and annotation.</title>
        <authorList>
            <consortium name="The Broad Institute Genomics Platform"/>
            <consortium name="The Broad Institute Genome Sequencing Center for Infectious Disease"/>
            <person name="Wu L."/>
            <person name="Ma J."/>
        </authorList>
    </citation>
    <scope>NUCLEOTIDE SEQUENCE [LARGE SCALE GENOMIC DNA]</scope>
    <source>
        <strain evidence="2">JCM 19134</strain>
    </source>
</reference>
<dbReference type="PROSITE" id="PS51257">
    <property type="entry name" value="PROKAR_LIPOPROTEIN"/>
    <property type="match status" value="1"/>
</dbReference>
<evidence type="ECO:0008006" key="3">
    <source>
        <dbReference type="Google" id="ProtNLM"/>
    </source>
</evidence>
<gene>
    <name evidence="1" type="ORF">GCM10025791_14970</name>
</gene>
<dbReference type="AlphaFoldDB" id="A0AAV3U0H2"/>
<comment type="caution">
    <text evidence="1">The sequence shown here is derived from an EMBL/GenBank/DDBJ whole genome shotgun (WGS) entry which is preliminary data.</text>
</comment>
<organism evidence="1 2">
    <name type="scientific">Halioxenophilus aromaticivorans</name>
    <dbReference type="NCBI Taxonomy" id="1306992"/>
    <lineage>
        <taxon>Bacteria</taxon>
        <taxon>Pseudomonadati</taxon>
        <taxon>Pseudomonadota</taxon>
        <taxon>Gammaproteobacteria</taxon>
        <taxon>Alteromonadales</taxon>
        <taxon>Alteromonadaceae</taxon>
        <taxon>Halioxenophilus</taxon>
    </lineage>
</organism>
<dbReference type="RefSeq" id="WP_345419510.1">
    <property type="nucleotide sequence ID" value="NZ_AP031496.1"/>
</dbReference>
<sequence length="279" mass="31290">MGKSRLSILAASGALAAALVGCSGGIIPNYQYYQDLSVEEIAADFKYYSKDEEDIWLSAPWMVELVGWLNEHQIVDNQAQKLSADYDPQDRRLNLHAQVEYAYTVGAKKVFEPAVFDRVRVNDGALLQVNPAPVDVDCDENECTYSQKVVVPLTVAEVVGSRYTGLTIQLIDPGKPAMTFRMPETYVRAFSEQVGKKLGENYMDYDRVVDANARLDNTFGRDQLTVEDMAREWQCDRTTVQALELNGPQSLFQVECGDDSYRLVRCEWGECTAEGPEVQ</sequence>
<name>A0AAV3U0H2_9ALTE</name>
<evidence type="ECO:0000313" key="1">
    <source>
        <dbReference type="EMBL" id="GAA4938147.1"/>
    </source>
</evidence>
<dbReference type="EMBL" id="BAABLX010000009">
    <property type="protein sequence ID" value="GAA4938147.1"/>
    <property type="molecule type" value="Genomic_DNA"/>
</dbReference>
<dbReference type="Proteomes" id="UP001409585">
    <property type="component" value="Unassembled WGS sequence"/>
</dbReference>
<evidence type="ECO:0000313" key="2">
    <source>
        <dbReference type="Proteomes" id="UP001409585"/>
    </source>
</evidence>
<protein>
    <recommendedName>
        <fullName evidence="3">Lipoprotein</fullName>
    </recommendedName>
</protein>
<keyword evidence="2" id="KW-1185">Reference proteome</keyword>